<dbReference type="PIRSF" id="PIRSF000137">
    <property type="entry name" value="Alcohol_oxidase"/>
    <property type="match status" value="1"/>
</dbReference>
<dbReference type="GO" id="GO:0050660">
    <property type="term" value="F:flavin adenine dinucleotide binding"/>
    <property type="evidence" value="ECO:0007669"/>
    <property type="project" value="InterPro"/>
</dbReference>
<dbReference type="Pfam" id="PF05199">
    <property type="entry name" value="GMC_oxred_C"/>
    <property type="match status" value="1"/>
</dbReference>
<keyword evidence="8" id="KW-1185">Reference proteome</keyword>
<evidence type="ECO:0000256" key="4">
    <source>
        <dbReference type="RuleBase" id="RU003968"/>
    </source>
</evidence>
<dbReference type="STRING" id="1036612.A0A1L9TJN0"/>
<keyword evidence="3 4" id="KW-0274">FAD</keyword>
<reference evidence="8" key="1">
    <citation type="journal article" date="2017" name="Genome Biol.">
        <title>Comparative genomics reveals high biological diversity and specific adaptations in the industrially and medically important fungal genus Aspergillus.</title>
        <authorList>
            <person name="de Vries R.P."/>
            <person name="Riley R."/>
            <person name="Wiebenga A."/>
            <person name="Aguilar-Osorio G."/>
            <person name="Amillis S."/>
            <person name="Uchima C.A."/>
            <person name="Anderluh G."/>
            <person name="Asadollahi M."/>
            <person name="Askin M."/>
            <person name="Barry K."/>
            <person name="Battaglia E."/>
            <person name="Bayram O."/>
            <person name="Benocci T."/>
            <person name="Braus-Stromeyer S.A."/>
            <person name="Caldana C."/>
            <person name="Canovas D."/>
            <person name="Cerqueira G.C."/>
            <person name="Chen F."/>
            <person name="Chen W."/>
            <person name="Choi C."/>
            <person name="Clum A."/>
            <person name="Dos Santos R.A."/>
            <person name="Damasio A.R."/>
            <person name="Diallinas G."/>
            <person name="Emri T."/>
            <person name="Fekete E."/>
            <person name="Flipphi M."/>
            <person name="Freyberg S."/>
            <person name="Gallo A."/>
            <person name="Gournas C."/>
            <person name="Habgood R."/>
            <person name="Hainaut M."/>
            <person name="Harispe M.L."/>
            <person name="Henrissat B."/>
            <person name="Hilden K.S."/>
            <person name="Hope R."/>
            <person name="Hossain A."/>
            <person name="Karabika E."/>
            <person name="Karaffa L."/>
            <person name="Karanyi Z."/>
            <person name="Krasevec N."/>
            <person name="Kuo A."/>
            <person name="Kusch H."/>
            <person name="LaButti K."/>
            <person name="Lagendijk E.L."/>
            <person name="Lapidus A."/>
            <person name="Levasseur A."/>
            <person name="Lindquist E."/>
            <person name="Lipzen A."/>
            <person name="Logrieco A.F."/>
            <person name="MacCabe A."/>
            <person name="Maekelae M.R."/>
            <person name="Malavazi I."/>
            <person name="Melin P."/>
            <person name="Meyer V."/>
            <person name="Mielnichuk N."/>
            <person name="Miskei M."/>
            <person name="Molnar A.P."/>
            <person name="Mule G."/>
            <person name="Ngan C.Y."/>
            <person name="Orejas M."/>
            <person name="Orosz E."/>
            <person name="Ouedraogo J.P."/>
            <person name="Overkamp K.M."/>
            <person name="Park H.-S."/>
            <person name="Perrone G."/>
            <person name="Piumi F."/>
            <person name="Punt P.J."/>
            <person name="Ram A.F."/>
            <person name="Ramon A."/>
            <person name="Rauscher S."/>
            <person name="Record E."/>
            <person name="Riano-Pachon D.M."/>
            <person name="Robert V."/>
            <person name="Roehrig J."/>
            <person name="Ruller R."/>
            <person name="Salamov A."/>
            <person name="Salih N.S."/>
            <person name="Samson R.A."/>
            <person name="Sandor E."/>
            <person name="Sanguinetti M."/>
            <person name="Schuetze T."/>
            <person name="Sepcic K."/>
            <person name="Shelest E."/>
            <person name="Sherlock G."/>
            <person name="Sophianopoulou V."/>
            <person name="Squina F.M."/>
            <person name="Sun H."/>
            <person name="Susca A."/>
            <person name="Todd R.B."/>
            <person name="Tsang A."/>
            <person name="Unkles S.E."/>
            <person name="van de Wiele N."/>
            <person name="van Rossen-Uffink D."/>
            <person name="Oliveira J.V."/>
            <person name="Vesth T.C."/>
            <person name="Visser J."/>
            <person name="Yu J.-H."/>
            <person name="Zhou M."/>
            <person name="Andersen M.R."/>
            <person name="Archer D.B."/>
            <person name="Baker S.E."/>
            <person name="Benoit I."/>
            <person name="Brakhage A.A."/>
            <person name="Braus G.H."/>
            <person name="Fischer R."/>
            <person name="Frisvad J.C."/>
            <person name="Goldman G.H."/>
            <person name="Houbraken J."/>
            <person name="Oakley B."/>
            <person name="Pocsi I."/>
            <person name="Scazzocchio C."/>
            <person name="Seiboth B."/>
            <person name="vanKuyk P.A."/>
            <person name="Wortman J."/>
            <person name="Dyer P.S."/>
            <person name="Grigoriev I.V."/>
        </authorList>
    </citation>
    <scope>NUCLEOTIDE SEQUENCE [LARGE SCALE GENOMIC DNA]</scope>
    <source>
        <strain evidence="8">CBS 593.65</strain>
    </source>
</reference>
<protein>
    <recommendedName>
        <fullName evidence="5 6">Glucose-methanol-choline oxidoreductase N-terminal domain-containing protein</fullName>
    </recommendedName>
</protein>
<feature type="active site" description="Proton acceptor" evidence="2">
    <location>
        <position position="543"/>
    </location>
</feature>
<evidence type="ECO:0000313" key="8">
    <source>
        <dbReference type="Proteomes" id="UP000184356"/>
    </source>
</evidence>
<dbReference type="GO" id="GO:0016614">
    <property type="term" value="F:oxidoreductase activity, acting on CH-OH group of donors"/>
    <property type="evidence" value="ECO:0007669"/>
    <property type="project" value="InterPro"/>
</dbReference>
<organism evidence="7 8">
    <name type="scientific">Aspergillus sydowii CBS 593.65</name>
    <dbReference type="NCBI Taxonomy" id="1036612"/>
    <lineage>
        <taxon>Eukaryota</taxon>
        <taxon>Fungi</taxon>
        <taxon>Dikarya</taxon>
        <taxon>Ascomycota</taxon>
        <taxon>Pezizomycotina</taxon>
        <taxon>Eurotiomycetes</taxon>
        <taxon>Eurotiomycetidae</taxon>
        <taxon>Eurotiales</taxon>
        <taxon>Aspergillaceae</taxon>
        <taxon>Aspergillus</taxon>
        <taxon>Aspergillus subgen. Nidulantes</taxon>
    </lineage>
</organism>
<gene>
    <name evidence="7" type="ORF">ASPSYDRAFT_149612</name>
</gene>
<dbReference type="OrthoDB" id="269227at2759"/>
<feature type="binding site" evidence="3">
    <location>
        <position position="234"/>
    </location>
    <ligand>
        <name>FAD</name>
        <dbReference type="ChEBI" id="CHEBI:57692"/>
    </ligand>
</feature>
<dbReference type="EMBL" id="KV878585">
    <property type="protein sequence ID" value="OJJ59612.1"/>
    <property type="molecule type" value="Genomic_DNA"/>
</dbReference>
<dbReference type="PROSITE" id="PS00623">
    <property type="entry name" value="GMC_OXRED_1"/>
    <property type="match status" value="1"/>
</dbReference>
<dbReference type="SUPFAM" id="SSF54373">
    <property type="entry name" value="FAD-linked reductases, C-terminal domain"/>
    <property type="match status" value="1"/>
</dbReference>
<dbReference type="AlphaFoldDB" id="A0A1L9TJN0"/>
<evidence type="ECO:0000256" key="3">
    <source>
        <dbReference type="PIRSR" id="PIRSR000137-2"/>
    </source>
</evidence>
<dbReference type="SUPFAM" id="SSF51905">
    <property type="entry name" value="FAD/NAD(P)-binding domain"/>
    <property type="match status" value="1"/>
</dbReference>
<evidence type="ECO:0000256" key="1">
    <source>
        <dbReference type="ARBA" id="ARBA00010790"/>
    </source>
</evidence>
<sequence length="562" mass="60332">MPDHDYIIIGGGLAGSTLAGRLSSLASPESDPARILIIEAGSNVAGHPLTNTPLACFSAHFSSLDWAYTTVPQAHLGNRECYNGAGKALGGGSAVNYGTWTRGSAADYNEWARIVGDKAWRYDGLLPHFKRMECCCIHGDREGVVDTGAHGFDGPIHNVSVSRSSEERVYPLREPLRKAWARLGVKEIPDANAGSPSGLSELVENWRDGKRQIASEAFGISEKSDVTIMTETMVQKVLIEENERGKKVARGVQILGGQIFHAAKEVIISAGAYRTPQVLMLSGIGPHNELAKHGIDTVLDAPQVGRNFHDHFAFVQWWKLRHPEKGLSMGTPLWNNPAYGFGIPCDWVATVKAPHDDLVMAFSQDGQTEVEKYHYLAPDACHAETLIAYAPSGALLSGVDIPMDGTHIASMVLGMATTSRGCITLASAEATTPPLIDPNYYATEFDRAVLRAGVRQVATLLLDTPEGQEIVEAEAPRPGFEPLGLDPADDEIDARVKEGGNSFYHAAGSAAMGKVVDTELRVKGVEGLRIVDASVLPLPVTAHYQALVYAIADKAADLISAN</sequence>
<dbReference type="PANTHER" id="PTHR11552">
    <property type="entry name" value="GLUCOSE-METHANOL-CHOLINE GMC OXIDOREDUCTASE"/>
    <property type="match status" value="1"/>
</dbReference>
<feature type="domain" description="Glucose-methanol-choline oxidoreductase N-terminal" evidence="6">
    <location>
        <begin position="271"/>
        <end position="285"/>
    </location>
</feature>
<dbReference type="InterPro" id="IPR012132">
    <property type="entry name" value="GMC_OxRdtase"/>
</dbReference>
<evidence type="ECO:0000256" key="2">
    <source>
        <dbReference type="PIRSR" id="PIRSR000137-1"/>
    </source>
</evidence>
<evidence type="ECO:0000259" key="5">
    <source>
        <dbReference type="PROSITE" id="PS00623"/>
    </source>
</evidence>
<dbReference type="InterPro" id="IPR000172">
    <property type="entry name" value="GMC_OxRdtase_N"/>
</dbReference>
<proteinExistence type="inferred from homology"/>
<dbReference type="PROSITE" id="PS00624">
    <property type="entry name" value="GMC_OXRED_2"/>
    <property type="match status" value="1"/>
</dbReference>
<dbReference type="RefSeq" id="XP_040703418.1">
    <property type="nucleotide sequence ID" value="XM_040841927.1"/>
</dbReference>
<dbReference type="InterPro" id="IPR007867">
    <property type="entry name" value="GMC_OxRtase_C"/>
</dbReference>
<evidence type="ECO:0000313" key="7">
    <source>
        <dbReference type="EMBL" id="OJJ59612.1"/>
    </source>
</evidence>
<dbReference type="InterPro" id="IPR036188">
    <property type="entry name" value="FAD/NAD-bd_sf"/>
</dbReference>
<dbReference type="Gene3D" id="3.50.50.60">
    <property type="entry name" value="FAD/NAD(P)-binding domain"/>
    <property type="match status" value="1"/>
</dbReference>
<dbReference type="GeneID" id="63758000"/>
<dbReference type="Proteomes" id="UP000184356">
    <property type="component" value="Unassembled WGS sequence"/>
</dbReference>
<dbReference type="Pfam" id="PF00732">
    <property type="entry name" value="GMC_oxred_N"/>
    <property type="match status" value="1"/>
</dbReference>
<dbReference type="PANTHER" id="PTHR11552:SF123">
    <property type="entry name" value="GMC OXIDOREDUCTASE (AFU_ORTHOLOGUE AFUA_2G01770)-RELATED"/>
    <property type="match status" value="1"/>
</dbReference>
<feature type="active site" description="Proton donor" evidence="2">
    <location>
        <position position="505"/>
    </location>
</feature>
<dbReference type="Gene3D" id="3.30.560.10">
    <property type="entry name" value="Glucose Oxidase, domain 3"/>
    <property type="match status" value="1"/>
</dbReference>
<comment type="similarity">
    <text evidence="1 4">Belongs to the GMC oxidoreductase family.</text>
</comment>
<name>A0A1L9TJN0_9EURO</name>
<keyword evidence="4" id="KW-0285">Flavoprotein</keyword>
<accession>A0A1L9TJN0</accession>
<feature type="domain" description="Glucose-methanol-choline oxidoreductase N-terminal" evidence="5">
    <location>
        <begin position="86"/>
        <end position="109"/>
    </location>
</feature>
<dbReference type="VEuPathDB" id="FungiDB:ASPSYDRAFT_149612"/>
<evidence type="ECO:0000259" key="6">
    <source>
        <dbReference type="PROSITE" id="PS00624"/>
    </source>
</evidence>
<comment type="cofactor">
    <cofactor evidence="3">
        <name>FAD</name>
        <dbReference type="ChEBI" id="CHEBI:57692"/>
    </cofactor>
</comment>